<keyword evidence="2" id="KW-1185">Reference proteome</keyword>
<organism evidence="1 2">
    <name type="scientific">Taklimakanibacter albus</name>
    <dbReference type="NCBI Taxonomy" id="2800327"/>
    <lineage>
        <taxon>Bacteria</taxon>
        <taxon>Pseudomonadati</taxon>
        <taxon>Pseudomonadota</taxon>
        <taxon>Alphaproteobacteria</taxon>
        <taxon>Hyphomicrobiales</taxon>
        <taxon>Aestuariivirgaceae</taxon>
        <taxon>Taklimakanibacter</taxon>
    </lineage>
</organism>
<evidence type="ECO:0000313" key="2">
    <source>
        <dbReference type="Proteomes" id="UP000616151"/>
    </source>
</evidence>
<protein>
    <submittedName>
        <fullName evidence="1">Branched-chain amino acid ABC transporter permease</fullName>
    </submittedName>
</protein>
<proteinExistence type="predicted"/>
<gene>
    <name evidence="1" type="ORF">JHL16_26295</name>
</gene>
<comment type="caution">
    <text evidence="1">The sequence shown here is derived from an EMBL/GenBank/DDBJ whole genome shotgun (WGS) entry which is preliminary data.</text>
</comment>
<dbReference type="EMBL" id="JAENHL010000008">
    <property type="protein sequence ID" value="MBK1869902.1"/>
    <property type="molecule type" value="Genomic_DNA"/>
</dbReference>
<name>A0ACC5RB89_9HYPH</name>
<reference evidence="1" key="1">
    <citation type="submission" date="2021-01" db="EMBL/GenBank/DDBJ databases">
        <authorList>
            <person name="Sun Q."/>
        </authorList>
    </citation>
    <scope>NUCLEOTIDE SEQUENCE</scope>
    <source>
        <strain evidence="1">YIM B02566</strain>
    </source>
</reference>
<dbReference type="Proteomes" id="UP000616151">
    <property type="component" value="Unassembled WGS sequence"/>
</dbReference>
<sequence length="295" mass="30300">MEFFIQQLVNAISLGGIYALLALGLAVVFSIVGLINFAHGELMTVAGYGLFFAIGVSLGLPIAIVVAIFAAVAMALLIERVAFRPMRRADVTGLLLTSFAVSVILRVLFQNGISARGMPVPMPSALAGSIDLGFAHIGVIPLLSIVATAVSLGGLLLFLKHTVVGTAMRAAAQDFAVVRLMGIPANRVVAVAFAVSGVLAGVAAFLWVAQRGSVDPLMGFVPVLKAFVAAIIGGLGGLAGAVAGGFVLGFLEVACQAFLPAAILPYRDAFVLGIVILILVLRPEGLIPAQTGKRS</sequence>
<evidence type="ECO:0000313" key="1">
    <source>
        <dbReference type="EMBL" id="MBK1869902.1"/>
    </source>
</evidence>
<accession>A0ACC5RB89</accession>